<dbReference type="InterPro" id="IPR011059">
    <property type="entry name" value="Metal-dep_hydrolase_composite"/>
</dbReference>
<keyword evidence="2" id="KW-0378">Hydrolase</keyword>
<dbReference type="SUPFAM" id="SSF51338">
    <property type="entry name" value="Composite domain of metallo-dependent hydrolases"/>
    <property type="match status" value="1"/>
</dbReference>
<keyword evidence="3" id="KW-1185">Reference proteome</keyword>
<gene>
    <name evidence="2" type="ORF">COMA2_240007</name>
</gene>
<dbReference type="Pfam" id="PF01979">
    <property type="entry name" value="Amidohydro_1"/>
    <property type="match status" value="1"/>
</dbReference>
<evidence type="ECO:0000313" key="3">
    <source>
        <dbReference type="Proteomes" id="UP000198736"/>
    </source>
</evidence>
<dbReference type="GO" id="GO:0050480">
    <property type="term" value="F:imidazolonepropionase activity"/>
    <property type="evidence" value="ECO:0007669"/>
    <property type="project" value="UniProtKB-EC"/>
</dbReference>
<dbReference type="RefSeq" id="WP_090898110.1">
    <property type="nucleotide sequence ID" value="NZ_CZPZ01000017.1"/>
</dbReference>
<dbReference type="OrthoDB" id="9797498at2"/>
<dbReference type="SUPFAM" id="SSF51556">
    <property type="entry name" value="Metallo-dependent hydrolases"/>
    <property type="match status" value="1"/>
</dbReference>
<accession>A0A0S4LHX4</accession>
<dbReference type="Gene3D" id="3.20.20.140">
    <property type="entry name" value="Metal-dependent hydrolases"/>
    <property type="match status" value="1"/>
</dbReference>
<dbReference type="PANTHER" id="PTHR43135">
    <property type="entry name" value="ALPHA-D-RIBOSE 1-METHYLPHOSPHONATE 5-TRIPHOSPHATE DIPHOSPHATASE"/>
    <property type="match status" value="1"/>
</dbReference>
<name>A0A0S4LHX4_9BACT</name>
<dbReference type="InterPro" id="IPR057744">
    <property type="entry name" value="OTAase-like"/>
</dbReference>
<reference evidence="3" key="1">
    <citation type="submission" date="2015-10" db="EMBL/GenBank/DDBJ databases">
        <authorList>
            <person name="Luecker S."/>
            <person name="Luecker S."/>
        </authorList>
    </citation>
    <scope>NUCLEOTIDE SEQUENCE [LARGE SCALE GENOMIC DNA]</scope>
</reference>
<evidence type="ECO:0000313" key="2">
    <source>
        <dbReference type="EMBL" id="CUS36510.1"/>
    </source>
</evidence>
<dbReference type="EC" id="3.5.2.7" evidence="2"/>
<dbReference type="STRING" id="1742973.COMA2_240007"/>
<dbReference type="Gene3D" id="2.30.40.10">
    <property type="entry name" value="Urease, subunit C, domain 1"/>
    <property type="match status" value="1"/>
</dbReference>
<dbReference type="InterPro" id="IPR032466">
    <property type="entry name" value="Metal_Hydrolase"/>
</dbReference>
<evidence type="ECO:0000259" key="1">
    <source>
        <dbReference type="Pfam" id="PF01979"/>
    </source>
</evidence>
<dbReference type="InterPro" id="IPR006680">
    <property type="entry name" value="Amidohydro-rel"/>
</dbReference>
<organism evidence="2 3">
    <name type="scientific">Candidatus Nitrospira nitrificans</name>
    <dbReference type="NCBI Taxonomy" id="1742973"/>
    <lineage>
        <taxon>Bacteria</taxon>
        <taxon>Pseudomonadati</taxon>
        <taxon>Nitrospirota</taxon>
        <taxon>Nitrospiria</taxon>
        <taxon>Nitrospirales</taxon>
        <taxon>Nitrospiraceae</taxon>
        <taxon>Nitrospira</taxon>
    </lineage>
</organism>
<dbReference type="PANTHER" id="PTHR43135:SF3">
    <property type="entry name" value="ALPHA-D-RIBOSE 1-METHYLPHOSPHONATE 5-TRIPHOSPHATE DIPHOSPHATASE"/>
    <property type="match status" value="1"/>
</dbReference>
<dbReference type="Proteomes" id="UP000198736">
    <property type="component" value="Unassembled WGS sequence"/>
</dbReference>
<dbReference type="AlphaFoldDB" id="A0A0S4LHX4"/>
<dbReference type="InterPro" id="IPR051781">
    <property type="entry name" value="Metallo-dep_Hydrolase"/>
</dbReference>
<sequence length="402" mass="41726">MTIAIHHVRLIDGTGDLHDNATLLVRGTKIVAVGPSKEVGIPKGAVRIDGRGLSIIPGLIDCHVHLCLGGEPDVVGALESEQPAYTLLKSATHAKATIDAGFTTVRDVGSRDHSIFTLKQAIESGVMPGPRIVGAGRAICMIGGHARFIGQEVEGTEQVRQAVAEQVAAGAGVIKVIASGGVLTPGTSPDDAQMTMEELAAAVDAAQQAGKRVAAHAHGAGGMKNAITAGVRSIEHATLLDDESGTLMKRYGVYMVPTLSALATTAACRPSCGIPESALDKAKAMTKRHRASFTHAHRSGIAIAMGTDAGTPFNYHGENAQELERMVALGMTPMEAIIASTATAAQLIGIQDSVGTLAKGMEADLVILKGNPLRRIDVLRERDKIMGVMKAGKFVAGVLART</sequence>
<dbReference type="EMBL" id="CZPZ01000017">
    <property type="protein sequence ID" value="CUS36510.1"/>
    <property type="molecule type" value="Genomic_DNA"/>
</dbReference>
<feature type="domain" description="Amidohydrolase-related" evidence="1">
    <location>
        <begin position="55"/>
        <end position="395"/>
    </location>
</feature>
<dbReference type="CDD" id="cd01299">
    <property type="entry name" value="Met_dep_hydrolase_A"/>
    <property type="match status" value="1"/>
</dbReference>
<protein>
    <submittedName>
        <fullName evidence="2">Putative Imidazolonepropionase</fullName>
        <ecNumber evidence="2">3.5.2.7</ecNumber>
    </submittedName>
</protein>
<proteinExistence type="predicted"/>